<evidence type="ECO:0000313" key="6">
    <source>
        <dbReference type="EMBL" id="MFC3459348.1"/>
    </source>
</evidence>
<accession>A0ABV7PMQ1</accession>
<dbReference type="InterPro" id="IPR006311">
    <property type="entry name" value="TAT_signal"/>
</dbReference>
<evidence type="ECO:0000256" key="4">
    <source>
        <dbReference type="ARBA" id="ARBA00023002"/>
    </source>
</evidence>
<dbReference type="RefSeq" id="WP_379735887.1">
    <property type="nucleotide sequence ID" value="NZ_JBHRVV010000001.1"/>
</dbReference>
<keyword evidence="4" id="KW-0560">Oxidoreductase</keyword>
<evidence type="ECO:0000256" key="5">
    <source>
        <dbReference type="ARBA" id="ARBA00023004"/>
    </source>
</evidence>
<gene>
    <name evidence="6" type="ORF">ACFOPH_14005</name>
</gene>
<protein>
    <submittedName>
        <fullName evidence="6">Carotenoid oxygenase family protein</fullName>
    </submittedName>
</protein>
<dbReference type="PROSITE" id="PS51318">
    <property type="entry name" value="TAT"/>
    <property type="match status" value="1"/>
</dbReference>
<sequence length="501" mass="54519">MDRRHFLQAGITLGALAAAGSARADAETLRRFHAALARDKSLAVYADLAGEQSGTAVVKGRLPRDLQGSFYRNGPGRFELGGERYHHWFDGDGFAQRWTIAGGKVAHHGRFVETRRFLDESQAGQFLYPAFGTHVARRGVRDNDTMNAANTNLLPFAGRLYALWEGGSATEMDPDSLATVGIKTWREDIQAMPFSAHPKLDPEGGMWNFGAMPGANRLALYRIGADGALQRTAIVEVPQLALVHDFVVSAKHLIFVVPPYDLSADRGRSLAERHIWAGGGAEGGPQARPTRIVVVSKDTLAVRQVFELPPQMVFHFGNAWEDGACTRFDLVLHQGDALAGLGGLMLGERQPNTSGHSQAVQVCLDYASGKATSTRLLGASEFPRVMPQVVGQRHRRLALLGCDRANRELVLDTVHLVDTDSGKADSYRFEAGWQVEEHVLVPRRHARLETDGYLVGVAQDTRKGITALTVFDAGHVSDGPLAVASLSYRTAHCFHGNFASS</sequence>
<dbReference type="PANTHER" id="PTHR10543:SF89">
    <property type="entry name" value="CAROTENOID 9,10(9',10')-CLEAVAGE DIOXYGENASE 1"/>
    <property type="match status" value="1"/>
</dbReference>
<evidence type="ECO:0000256" key="1">
    <source>
        <dbReference type="ARBA" id="ARBA00001954"/>
    </source>
</evidence>
<comment type="caution">
    <text evidence="6">The sequence shown here is derived from an EMBL/GenBank/DDBJ whole genome shotgun (WGS) entry which is preliminary data.</text>
</comment>
<dbReference type="EMBL" id="JBHRVV010000001">
    <property type="protein sequence ID" value="MFC3459348.1"/>
    <property type="molecule type" value="Genomic_DNA"/>
</dbReference>
<evidence type="ECO:0000256" key="3">
    <source>
        <dbReference type="ARBA" id="ARBA00022723"/>
    </source>
</evidence>
<dbReference type="Pfam" id="PF03055">
    <property type="entry name" value="RPE65"/>
    <property type="match status" value="1"/>
</dbReference>
<organism evidence="6 7">
    <name type="scientific">Massilia haematophila</name>
    <dbReference type="NCBI Taxonomy" id="457923"/>
    <lineage>
        <taxon>Bacteria</taxon>
        <taxon>Pseudomonadati</taxon>
        <taxon>Pseudomonadota</taxon>
        <taxon>Betaproteobacteria</taxon>
        <taxon>Burkholderiales</taxon>
        <taxon>Oxalobacteraceae</taxon>
        <taxon>Telluria group</taxon>
        <taxon>Massilia</taxon>
    </lineage>
</organism>
<comment type="cofactor">
    <cofactor evidence="1">
        <name>Fe(2+)</name>
        <dbReference type="ChEBI" id="CHEBI:29033"/>
    </cofactor>
</comment>
<evidence type="ECO:0000313" key="7">
    <source>
        <dbReference type="Proteomes" id="UP001595665"/>
    </source>
</evidence>
<evidence type="ECO:0000256" key="2">
    <source>
        <dbReference type="ARBA" id="ARBA00006787"/>
    </source>
</evidence>
<dbReference type="InterPro" id="IPR004294">
    <property type="entry name" value="Carotenoid_Oase"/>
</dbReference>
<dbReference type="PANTHER" id="PTHR10543">
    <property type="entry name" value="BETA-CAROTENE DIOXYGENASE"/>
    <property type="match status" value="1"/>
</dbReference>
<reference evidence="7" key="1">
    <citation type="journal article" date="2019" name="Int. J. Syst. Evol. Microbiol.">
        <title>The Global Catalogue of Microorganisms (GCM) 10K type strain sequencing project: providing services to taxonomists for standard genome sequencing and annotation.</title>
        <authorList>
            <consortium name="The Broad Institute Genomics Platform"/>
            <consortium name="The Broad Institute Genome Sequencing Center for Infectious Disease"/>
            <person name="Wu L."/>
            <person name="Ma J."/>
        </authorList>
    </citation>
    <scope>NUCLEOTIDE SEQUENCE [LARGE SCALE GENOMIC DNA]</scope>
    <source>
        <strain evidence="7">CCM 7480</strain>
    </source>
</reference>
<dbReference type="Proteomes" id="UP001595665">
    <property type="component" value="Unassembled WGS sequence"/>
</dbReference>
<name>A0ABV7PMQ1_9BURK</name>
<keyword evidence="5" id="KW-0408">Iron</keyword>
<proteinExistence type="inferred from homology"/>
<keyword evidence="7" id="KW-1185">Reference proteome</keyword>
<comment type="similarity">
    <text evidence="2">Belongs to the carotenoid oxygenase family.</text>
</comment>
<keyword evidence="3" id="KW-0479">Metal-binding</keyword>